<dbReference type="Proteomes" id="UP000054144">
    <property type="component" value="Unassembled WGS sequence"/>
</dbReference>
<keyword evidence="1" id="KW-1133">Transmembrane helix</keyword>
<protein>
    <submittedName>
        <fullName evidence="2">Uncharacterized protein</fullName>
    </submittedName>
</protein>
<evidence type="ECO:0000256" key="1">
    <source>
        <dbReference type="SAM" id="Phobius"/>
    </source>
</evidence>
<sequence>MPSISLTAANLASVCVEGVFFGIFLVLSFLSLRNYSRTYSRGERISQNSAGRWLNRLSLVFMVMTKPMILGTLLLFITVTFHWFCTMIRVFEAFVYYRGGSHPEDYYAYGGQKTYIGTLTSLALSLLIGDLMMARIRRLWHVYEHRWRLVAFPLVTWAGLLGMLCLNLPHFSPLSTMCSLSDLHGIYVITEPRTYSRTDDLEGLG</sequence>
<feature type="transmembrane region" description="Helical" evidence="1">
    <location>
        <begin position="115"/>
        <end position="134"/>
    </location>
</feature>
<keyword evidence="3" id="KW-1185">Reference proteome</keyword>
<proteinExistence type="predicted"/>
<dbReference type="AlphaFoldDB" id="A0A0D7A0C4"/>
<feature type="transmembrane region" description="Helical" evidence="1">
    <location>
        <begin position="6"/>
        <end position="32"/>
    </location>
</feature>
<dbReference type="EMBL" id="KN882089">
    <property type="protein sequence ID" value="KIY44492.1"/>
    <property type="molecule type" value="Genomic_DNA"/>
</dbReference>
<accession>A0A0D7A0C4</accession>
<gene>
    <name evidence="2" type="ORF">FISHEDRAFT_51127</name>
</gene>
<keyword evidence="1" id="KW-0812">Transmembrane</keyword>
<reference evidence="2 3" key="1">
    <citation type="journal article" date="2015" name="Fungal Genet. Biol.">
        <title>Evolution of novel wood decay mechanisms in Agaricales revealed by the genome sequences of Fistulina hepatica and Cylindrobasidium torrendii.</title>
        <authorList>
            <person name="Floudas D."/>
            <person name="Held B.W."/>
            <person name="Riley R."/>
            <person name="Nagy L.G."/>
            <person name="Koehler G."/>
            <person name="Ransdell A.S."/>
            <person name="Younus H."/>
            <person name="Chow J."/>
            <person name="Chiniquy J."/>
            <person name="Lipzen A."/>
            <person name="Tritt A."/>
            <person name="Sun H."/>
            <person name="Haridas S."/>
            <person name="LaButti K."/>
            <person name="Ohm R.A."/>
            <person name="Kues U."/>
            <person name="Blanchette R.A."/>
            <person name="Grigoriev I.V."/>
            <person name="Minto R.E."/>
            <person name="Hibbett D.S."/>
        </authorList>
    </citation>
    <scope>NUCLEOTIDE SEQUENCE [LARGE SCALE GENOMIC DNA]</scope>
    <source>
        <strain evidence="2 3">ATCC 64428</strain>
    </source>
</reference>
<organism evidence="2 3">
    <name type="scientific">Fistulina hepatica ATCC 64428</name>
    <dbReference type="NCBI Taxonomy" id="1128425"/>
    <lineage>
        <taxon>Eukaryota</taxon>
        <taxon>Fungi</taxon>
        <taxon>Dikarya</taxon>
        <taxon>Basidiomycota</taxon>
        <taxon>Agaricomycotina</taxon>
        <taxon>Agaricomycetes</taxon>
        <taxon>Agaricomycetidae</taxon>
        <taxon>Agaricales</taxon>
        <taxon>Fistulinaceae</taxon>
        <taxon>Fistulina</taxon>
    </lineage>
</organism>
<evidence type="ECO:0000313" key="2">
    <source>
        <dbReference type="EMBL" id="KIY44492.1"/>
    </source>
</evidence>
<keyword evidence="1" id="KW-0472">Membrane</keyword>
<name>A0A0D7A0C4_9AGAR</name>
<feature type="transmembrane region" description="Helical" evidence="1">
    <location>
        <begin position="146"/>
        <end position="169"/>
    </location>
</feature>
<dbReference type="OrthoDB" id="3250682at2759"/>
<feature type="transmembrane region" description="Helical" evidence="1">
    <location>
        <begin position="53"/>
        <end position="84"/>
    </location>
</feature>
<evidence type="ECO:0000313" key="3">
    <source>
        <dbReference type="Proteomes" id="UP000054144"/>
    </source>
</evidence>